<proteinExistence type="inferred from homology"/>
<dbReference type="InterPro" id="IPR008930">
    <property type="entry name" value="Terpenoid_cyclase/PrenylTrfase"/>
</dbReference>
<dbReference type="InterPro" id="IPR013783">
    <property type="entry name" value="Ig-like_fold"/>
</dbReference>
<dbReference type="InterPro" id="IPR047565">
    <property type="entry name" value="Alpha-macroglob_thiol-ester_cl"/>
</dbReference>
<dbReference type="Gene3D" id="2.60.40.10">
    <property type="entry name" value="Immunoglobulins"/>
    <property type="match status" value="1"/>
</dbReference>
<reference evidence="5 6" key="1">
    <citation type="submission" date="2016-11" db="EMBL/GenBank/DDBJ databases">
        <title>Tenacibaculum sp. LPB0136, isolated from marine environment.</title>
        <authorList>
            <person name="Kim E."/>
            <person name="Yi H."/>
        </authorList>
    </citation>
    <scope>NUCLEOTIDE SEQUENCE [LARGE SCALE GENOMIC DNA]</scope>
    <source>
        <strain evidence="5 6">LPB0136</strain>
    </source>
</reference>
<dbReference type="Pfam" id="PF01835">
    <property type="entry name" value="MG2"/>
    <property type="match status" value="1"/>
</dbReference>
<dbReference type="KEGG" id="ten:LPB136_04240"/>
<dbReference type="InterPro" id="IPR041203">
    <property type="entry name" value="Bact_A2M_MG5"/>
</dbReference>
<keyword evidence="2" id="KW-0732">Signal</keyword>
<dbReference type="Gene3D" id="2.60.40.1930">
    <property type="match status" value="1"/>
</dbReference>
<dbReference type="PANTHER" id="PTHR40094:SF1">
    <property type="entry name" value="UBIQUITIN DOMAIN-CONTAINING PROTEIN"/>
    <property type="match status" value="1"/>
</dbReference>
<dbReference type="GO" id="GO:0004866">
    <property type="term" value="F:endopeptidase inhibitor activity"/>
    <property type="evidence" value="ECO:0007669"/>
    <property type="project" value="InterPro"/>
</dbReference>
<dbReference type="OrthoDB" id="9767116at2"/>
<dbReference type="InterPro" id="IPR002890">
    <property type="entry name" value="MG2"/>
</dbReference>
<evidence type="ECO:0000313" key="6">
    <source>
        <dbReference type="Proteomes" id="UP000181898"/>
    </source>
</evidence>
<dbReference type="Pfam" id="PF17972">
    <property type="entry name" value="bMG5"/>
    <property type="match status" value="1"/>
</dbReference>
<dbReference type="Pfam" id="PF00207">
    <property type="entry name" value="A2M"/>
    <property type="match status" value="1"/>
</dbReference>
<dbReference type="GO" id="GO:0005615">
    <property type="term" value="C:extracellular space"/>
    <property type="evidence" value="ECO:0007669"/>
    <property type="project" value="InterPro"/>
</dbReference>
<dbReference type="EMBL" id="CP018155">
    <property type="protein sequence ID" value="APG64623.1"/>
    <property type="molecule type" value="Genomic_DNA"/>
</dbReference>
<dbReference type="InterPro" id="IPR021868">
    <property type="entry name" value="Alpha_2_Macroglob_MG3"/>
</dbReference>
<dbReference type="PANTHER" id="PTHR40094">
    <property type="entry name" value="ALPHA-2-MACROGLOBULIN HOMOLOG"/>
    <property type="match status" value="1"/>
</dbReference>
<dbReference type="RefSeq" id="WP_072554949.1">
    <property type="nucleotide sequence ID" value="NZ_CP018155.1"/>
</dbReference>
<dbReference type="InterPro" id="IPR011625">
    <property type="entry name" value="A2M_N_BRD"/>
</dbReference>
<sequence>MKKYVYLFTAVFLLSIVSCKKTTKEVSKTNDFVEFVSHFPKEIISTTDKIKVQLVKPIASSAIPENIITLSPNVKGTVSIEGNTLVFTPTEKLQGNQEYIVTANLSGIYTGVPTDKKDFVFKVKTKEQVFVVNNFSPQSYDKNWNYIDGVISANDVIETSKLENIVTATYKNKNIPIQFDATEKYASKISFTIDSIQRSENDEKLELFWNGKSINSSSKGEREIAIIGKSNFKITAIDVSKDGNQEIAISFSDPIKTNQNLNGLIAFNNTKNTKFTYKIDKNKVTIFPKTAHKEAVELEVFSGIKNTDGYSLKENTIRKLFFEQPKPAISFLQSGTILPSSENLKVNFQAVNLKAVDATVYKVYKDNMLQFLQQNKISNAGYIRTVGRPVASHTINLASGGLKLDKNNAFAIDLAEIITPEAGAMYRLELNFIQEYAAYQCDGKENNTSIIYGKKELDDAFYNSTNYYNNYNYRNYNWNDRDNPCTSSYYYNKNITKNIVASNLGVTIKKGTNNSLFIAVTDLLTTKPVSNATVKLLNLQQQEVKTTKTSSDGTARIENAPQAYFAVISKGNNTTYVKLNDGEALSMSKFDVSGIKLQKGIKGYVYGERGVWRPGDNIFLTFVLNDNANPIPEGHPIKFELTNPHGKIIDRKILHKNPENVYAYTTKTNQDAPTGNWKVKTTVGGAIFNKTIKVETIKPNRLKIKLKTDTEIFTSDAAVSGDVEVKWLHGAIAKSLKLDINGKFSPTKTEFKNFKNYNFDDVTKSFKTEEFSIFDGKLSATGTANFSVKPTLKNKAPGMLKASFITKAYENGGDFSTDVFSKKLSPFARYVGVESPIEKGSKNYLYTDKEYTFNIASITEKGKPISLKNVEVKIYSLSWRWWWSTGDDNLSRYDGSQFHKSYKQLVTSTSSNGKGQFKFKVDENDWGRYLIKVTDKTGKHSTSEIVYFDWPSWYNKKKSNQNNATLLQFTTDKESYKVDEKATVKFPSSVGQRALITIENGVEVLESFWVETAKNQTEFTFPVLKTYTPNVFVNISLLQKHNETKNDLPIRMYGSMPMLVENPATKLQPVISMPDEIRPEESTTIKVTETNGKPMTYTLALVDDGLLDLTRFKTPNAWNVFFAKQSLGVKTWDIFDDVIGAYGGKINQILSIGGDETEAGSKNKKANRFKPMVTYLGPFTLAAGKTQSHVVNIPKYIGSVRAMVVASDTKKDAYGSAEKTVFVRKPLMILASLPRKITPSETVTLPVTVFAMKNHVKNVSVSLKPNPSFTVIGNKTQTVNFKQPDEKMVYFKVKVNDFKGIGKVDVVASSGKEKANYSVEIDVVNPNPVTTKTYDIVLKGNETKTFNFNSFGTVGTNKASVEFSTLPPMNFTKRLNYLVRYPHGCVEQTTSGAFPQLYLRKLFDLSNEKKASVERNIKHAISRLSGFQLSNGGLSYWSGNNNANDWGTTYAGHFLLEAEKQGYVLPIGFKNSWVSYQKQQARNWRKDNRYGNELAQAYRLYTLALATTPDLASMNRLRETKNISNESKMRLAMAYALIGKKSIAKNILNTLSTETKKRRYYYYGSETRDDAMALETYSLLKDDVKSIKLAKKIADKLSSEKWMSTQTTSYSLLAIAKFVMQNEQAKSVNATFSFNGKNVNATTNKSLFDTKLTAIQKDNSLEVKNNSNGILYATITSEGILPAGSEEVFQKNLEVYVHYKTKEGKIISPKELQQGTNIVAEVFVKNTSTNTVDNVALTQILPSGWEIVNTRFTDFGGQQNTKVDYTDIRDDRVNYYFSLGRNDQKTFKILLNASYLGDYYLPGTQVEAMYDNDYVARTKGQWIKVVK</sequence>
<keyword evidence="6" id="KW-1185">Reference proteome</keyword>
<dbReference type="Pfam" id="PF17973">
    <property type="entry name" value="bMG10"/>
    <property type="match status" value="1"/>
</dbReference>
<evidence type="ECO:0000259" key="4">
    <source>
        <dbReference type="SMART" id="SM01360"/>
    </source>
</evidence>
<dbReference type="Pfam" id="PF07703">
    <property type="entry name" value="A2M_BRD"/>
    <property type="match status" value="1"/>
</dbReference>
<evidence type="ECO:0000256" key="2">
    <source>
        <dbReference type="ARBA" id="ARBA00022729"/>
    </source>
</evidence>
<dbReference type="SMART" id="SM01419">
    <property type="entry name" value="Thiol-ester_cl"/>
    <property type="match status" value="1"/>
</dbReference>
<feature type="domain" description="Alpha-2-macroglobulin" evidence="4">
    <location>
        <begin position="1174"/>
        <end position="1263"/>
    </location>
</feature>
<accession>A0A1L3JHS1</accession>
<dbReference type="SUPFAM" id="SSF48239">
    <property type="entry name" value="Terpenoid cyclases/Protein prenyltransferases"/>
    <property type="match status" value="1"/>
</dbReference>
<protein>
    <recommendedName>
        <fullName evidence="7">Alpha-2-macroglobulin</fullName>
    </recommendedName>
</protein>
<dbReference type="InterPro" id="IPR001599">
    <property type="entry name" value="Macroglobln_a2"/>
</dbReference>
<dbReference type="InterPro" id="IPR041246">
    <property type="entry name" value="Bact_MG10"/>
</dbReference>
<dbReference type="STRING" id="1850252.LPB136_04240"/>
<dbReference type="Pfam" id="PF17962">
    <property type="entry name" value="bMG6"/>
    <property type="match status" value="1"/>
</dbReference>
<dbReference type="InterPro" id="IPR051802">
    <property type="entry name" value="YfhM-like"/>
</dbReference>
<dbReference type="InterPro" id="IPR041462">
    <property type="entry name" value="Bact_A2M_MG6"/>
</dbReference>
<evidence type="ECO:0000256" key="1">
    <source>
        <dbReference type="ARBA" id="ARBA00010556"/>
    </source>
</evidence>
<evidence type="ECO:0000313" key="5">
    <source>
        <dbReference type="EMBL" id="APG64623.1"/>
    </source>
</evidence>
<evidence type="ECO:0000259" key="3">
    <source>
        <dbReference type="SMART" id="SM01359"/>
    </source>
</evidence>
<dbReference type="Pfam" id="PF07678">
    <property type="entry name" value="TED_complement"/>
    <property type="match status" value="1"/>
</dbReference>
<name>A0A1L3JHS1_9FLAO</name>
<dbReference type="SMART" id="SM01359">
    <property type="entry name" value="A2M_N_2"/>
    <property type="match status" value="1"/>
</dbReference>
<gene>
    <name evidence="5" type="ORF">LPB136_04240</name>
</gene>
<dbReference type="PROSITE" id="PS51257">
    <property type="entry name" value="PROKAR_LIPOPROTEIN"/>
    <property type="match status" value="1"/>
</dbReference>
<organism evidence="5 6">
    <name type="scientific">Tenacibaculum todarodis</name>
    <dbReference type="NCBI Taxonomy" id="1850252"/>
    <lineage>
        <taxon>Bacteria</taxon>
        <taxon>Pseudomonadati</taxon>
        <taxon>Bacteroidota</taxon>
        <taxon>Flavobacteriia</taxon>
        <taxon>Flavobacteriales</taxon>
        <taxon>Flavobacteriaceae</taxon>
        <taxon>Tenacibaculum</taxon>
    </lineage>
</organism>
<dbReference type="CDD" id="cd02891">
    <property type="entry name" value="A2M_like"/>
    <property type="match status" value="1"/>
</dbReference>
<evidence type="ECO:0008006" key="7">
    <source>
        <dbReference type="Google" id="ProtNLM"/>
    </source>
</evidence>
<dbReference type="SMART" id="SM01360">
    <property type="entry name" value="A2M"/>
    <property type="match status" value="1"/>
</dbReference>
<feature type="domain" description="Alpha-2-macroglobulin bait region" evidence="3">
    <location>
        <begin position="967"/>
        <end position="1109"/>
    </location>
</feature>
<dbReference type="Pfam" id="PF11974">
    <property type="entry name" value="bMG3"/>
    <property type="match status" value="1"/>
</dbReference>
<dbReference type="Gene3D" id="1.50.10.20">
    <property type="match status" value="1"/>
</dbReference>
<comment type="similarity">
    <text evidence="1">Belongs to the protease inhibitor I39 (alpha-2-macroglobulin) family. Bacterial alpha-2-macroglobulin subfamily.</text>
</comment>
<dbReference type="Proteomes" id="UP000181898">
    <property type="component" value="Chromosome"/>
</dbReference>
<dbReference type="InterPro" id="IPR011626">
    <property type="entry name" value="Alpha-macroglobulin_TED"/>
</dbReference>